<dbReference type="EMBL" id="FZPH01000011">
    <property type="protein sequence ID" value="SNT59833.1"/>
    <property type="molecule type" value="Genomic_DNA"/>
</dbReference>
<dbReference type="Proteomes" id="UP000198362">
    <property type="component" value="Unassembled WGS sequence"/>
</dbReference>
<comment type="similarity">
    <text evidence="1">Belongs to the FGGY kinase family.</text>
</comment>
<evidence type="ECO:0000256" key="2">
    <source>
        <dbReference type="ARBA" id="ARBA00022679"/>
    </source>
</evidence>
<dbReference type="GO" id="GO:0016301">
    <property type="term" value="F:kinase activity"/>
    <property type="evidence" value="ECO:0007669"/>
    <property type="project" value="UniProtKB-KW"/>
</dbReference>
<dbReference type="RefSeq" id="WP_089253161.1">
    <property type="nucleotide sequence ID" value="NZ_FZPH01000011.1"/>
</dbReference>
<evidence type="ECO:0000256" key="3">
    <source>
        <dbReference type="ARBA" id="ARBA00022777"/>
    </source>
</evidence>
<evidence type="ECO:0000259" key="4">
    <source>
        <dbReference type="Pfam" id="PF00370"/>
    </source>
</evidence>
<accession>A0A239NZF2</accession>
<gene>
    <name evidence="6" type="ORF">SAMN05421812_111274</name>
</gene>
<dbReference type="InterPro" id="IPR050406">
    <property type="entry name" value="FGGY_Carb_Kinase"/>
</dbReference>
<keyword evidence="2" id="KW-0808">Transferase</keyword>
<sequence>MNVLALDLGTSSVRAMVFDDRVRAHPGALARRGFDLSIAADDSGTATLDADEYLAALCACLDELAEAGHLDEIGLVAASAQWHSVLPLDGAGRPLGPVVTWLDTRPTPPEGATGPLDPEAFHQRTGAWWHRFYWTVKLPWLRDLGLAPARYTGLVEYILADLLGEAPMSVSQASGTGMLDLAAMEWDPEALEIAGVGTGQVPTLAPLGWHGRLRPEYARRWPQLADARWSPAVGDGAASNIGSGCVDETRAAVTVGTSAAVRLVQQAPRGVTLPPLPHRLWRYRVDDHRVVTGAAYSAGGNLFAWARRELRLPEGDALEETLAGIAPFSGALADPRLGGDRPPGTAPAGSGELRRIGFGTTATEMFAGLMAGVCTMVVADLEVLESTVDHRVAVTLGGGAIAASPWWRRAFELALTPREVAHVDDPEVGCSGAALVALGRADQPTRVTRPLGDLSARMIQPDGRV</sequence>
<evidence type="ECO:0000313" key="6">
    <source>
        <dbReference type="EMBL" id="SNT59833.1"/>
    </source>
</evidence>
<keyword evidence="7" id="KW-1185">Reference proteome</keyword>
<evidence type="ECO:0000259" key="5">
    <source>
        <dbReference type="Pfam" id="PF02782"/>
    </source>
</evidence>
<dbReference type="SUPFAM" id="SSF53067">
    <property type="entry name" value="Actin-like ATPase domain"/>
    <property type="match status" value="2"/>
</dbReference>
<evidence type="ECO:0000256" key="1">
    <source>
        <dbReference type="ARBA" id="ARBA00009156"/>
    </source>
</evidence>
<name>A0A239NZF2_9ACTN</name>
<dbReference type="InterPro" id="IPR043129">
    <property type="entry name" value="ATPase_NBD"/>
</dbReference>
<feature type="domain" description="Carbohydrate kinase FGGY N-terminal" evidence="4">
    <location>
        <begin position="3"/>
        <end position="241"/>
    </location>
</feature>
<reference evidence="6 7" key="1">
    <citation type="submission" date="2017-06" db="EMBL/GenBank/DDBJ databases">
        <authorList>
            <person name="Kim H.J."/>
            <person name="Triplett B.A."/>
        </authorList>
    </citation>
    <scope>NUCLEOTIDE SEQUENCE [LARGE SCALE GENOMIC DNA]</scope>
    <source>
        <strain evidence="6 7">CGMCC 4.5593</strain>
    </source>
</reference>
<dbReference type="InterPro" id="IPR000577">
    <property type="entry name" value="Carb_kinase_FGGY"/>
</dbReference>
<dbReference type="Pfam" id="PF02782">
    <property type="entry name" value="FGGY_C"/>
    <property type="match status" value="1"/>
</dbReference>
<dbReference type="OrthoDB" id="9782710at2"/>
<dbReference type="PIRSF" id="PIRSF000538">
    <property type="entry name" value="GlpK"/>
    <property type="match status" value="1"/>
</dbReference>
<organism evidence="6 7">
    <name type="scientific">Asanoa hainanensis</name>
    <dbReference type="NCBI Taxonomy" id="560556"/>
    <lineage>
        <taxon>Bacteria</taxon>
        <taxon>Bacillati</taxon>
        <taxon>Actinomycetota</taxon>
        <taxon>Actinomycetes</taxon>
        <taxon>Micromonosporales</taxon>
        <taxon>Micromonosporaceae</taxon>
        <taxon>Asanoa</taxon>
    </lineage>
</organism>
<dbReference type="Gene3D" id="3.30.420.40">
    <property type="match status" value="2"/>
</dbReference>
<dbReference type="Pfam" id="PF00370">
    <property type="entry name" value="FGGY_N"/>
    <property type="match status" value="1"/>
</dbReference>
<dbReference type="PANTHER" id="PTHR43095">
    <property type="entry name" value="SUGAR KINASE"/>
    <property type="match status" value="1"/>
</dbReference>
<evidence type="ECO:0000313" key="7">
    <source>
        <dbReference type="Proteomes" id="UP000198362"/>
    </source>
</evidence>
<keyword evidence="3 6" id="KW-0418">Kinase</keyword>
<dbReference type="AlphaFoldDB" id="A0A239NZF2"/>
<protein>
    <submittedName>
        <fullName evidence="6">Gluconokinase</fullName>
    </submittedName>
</protein>
<dbReference type="InterPro" id="IPR018485">
    <property type="entry name" value="FGGY_C"/>
</dbReference>
<proteinExistence type="inferred from homology"/>
<dbReference type="PANTHER" id="PTHR43095:SF2">
    <property type="entry name" value="GLUCONOKINASE"/>
    <property type="match status" value="1"/>
</dbReference>
<dbReference type="InterPro" id="IPR018484">
    <property type="entry name" value="FGGY_N"/>
</dbReference>
<feature type="domain" description="Carbohydrate kinase FGGY C-terminal" evidence="5">
    <location>
        <begin position="251"/>
        <end position="437"/>
    </location>
</feature>
<dbReference type="GO" id="GO:0005975">
    <property type="term" value="P:carbohydrate metabolic process"/>
    <property type="evidence" value="ECO:0007669"/>
    <property type="project" value="InterPro"/>
</dbReference>